<organism evidence="2 3">
    <name type="scientific">Edhazardia aedis (strain USNM 41457)</name>
    <name type="common">Microsporidian parasite</name>
    <dbReference type="NCBI Taxonomy" id="1003232"/>
    <lineage>
        <taxon>Eukaryota</taxon>
        <taxon>Fungi</taxon>
        <taxon>Fungi incertae sedis</taxon>
        <taxon>Microsporidia</taxon>
        <taxon>Edhazardia</taxon>
    </lineage>
</organism>
<dbReference type="VEuPathDB" id="MicrosporidiaDB:EDEG_03789"/>
<protein>
    <submittedName>
        <fullName evidence="2">Uncharacterized protein</fullName>
    </submittedName>
</protein>
<evidence type="ECO:0000313" key="3">
    <source>
        <dbReference type="Proteomes" id="UP000003163"/>
    </source>
</evidence>
<evidence type="ECO:0000256" key="1">
    <source>
        <dbReference type="SAM" id="SignalP"/>
    </source>
</evidence>
<dbReference type="HOGENOM" id="CLU_092857_0_0_1"/>
<dbReference type="AlphaFoldDB" id="J9DJY8"/>
<feature type="chain" id="PRO_5003823173" evidence="1">
    <location>
        <begin position="25"/>
        <end position="262"/>
    </location>
</feature>
<dbReference type="EMBL" id="AFBI03000123">
    <property type="protein sequence ID" value="EJW01667.1"/>
    <property type="molecule type" value="Genomic_DNA"/>
</dbReference>
<proteinExistence type="predicted"/>
<keyword evidence="3" id="KW-1185">Reference proteome</keyword>
<dbReference type="Proteomes" id="UP000003163">
    <property type="component" value="Unassembled WGS sequence"/>
</dbReference>
<reference evidence="3" key="2">
    <citation type="submission" date="2015-07" db="EMBL/GenBank/DDBJ databases">
        <title>Contrasting host-pathogen interactions and genome evolution in two generalist and specialist microsporidian pathogens of mosquitoes.</title>
        <authorList>
            <consortium name="The Broad Institute Genomics Platform"/>
            <consortium name="The Broad Institute Genome Sequencing Center for Infectious Disease"/>
            <person name="Cuomo C.A."/>
            <person name="Sanscrainte N.D."/>
            <person name="Goldberg J.M."/>
            <person name="Heiman D."/>
            <person name="Young S."/>
            <person name="Zeng Q."/>
            <person name="Becnel J.J."/>
            <person name="Birren B.W."/>
        </authorList>
    </citation>
    <scope>NUCLEOTIDE SEQUENCE [LARGE SCALE GENOMIC DNA]</scope>
    <source>
        <strain evidence="3">USNM 41457</strain>
    </source>
</reference>
<reference evidence="2 3" key="1">
    <citation type="submission" date="2011-08" db="EMBL/GenBank/DDBJ databases">
        <authorList>
            <person name="Liu Z.J."/>
            <person name="Shi F.L."/>
            <person name="Lu J.Q."/>
            <person name="Li M."/>
            <person name="Wang Z.L."/>
        </authorList>
    </citation>
    <scope>NUCLEOTIDE SEQUENCE [LARGE SCALE GENOMIC DNA]</scope>
    <source>
        <strain evidence="2 3">USNM 41457</strain>
    </source>
</reference>
<comment type="caution">
    <text evidence="2">The sequence shown here is derived from an EMBL/GenBank/DDBJ whole genome shotgun (WGS) entry which is preliminary data.</text>
</comment>
<dbReference type="OMA" id="GLHLFVW"/>
<sequence length="262" mass="29996">MKYNALRMILLYFLDLYFCRKIYPDHDDSDSSLVTKEEYRLYECTKDPMTYIVEIKIHTQLLVAAALQAIYAVGSNGELNMNDILLEYFGEIFDELNLMLLKYKVQLHMNLDSPIVEEFMTDMFFDPSCEMGDPVLLRTADAFKMLKAKYKNSIGLHLFVWVCPKDSPLNEQTDIQNNDTCGRVMGVLWRGSKETKDLIINTIIKALTGVIGDFTKESSFNSGIQGKLCSYVNKCLARNATDIGQKVFMNKYLSYLGDVPID</sequence>
<gene>
    <name evidence="2" type="ORF">EDEG_03789</name>
</gene>
<keyword evidence="1" id="KW-0732">Signal</keyword>
<evidence type="ECO:0000313" key="2">
    <source>
        <dbReference type="EMBL" id="EJW01667.1"/>
    </source>
</evidence>
<dbReference type="OrthoDB" id="2187049at2759"/>
<accession>J9DJY8</accession>
<dbReference type="InParanoid" id="J9DJY8"/>
<name>J9DJY8_EDHAE</name>
<feature type="signal peptide" evidence="1">
    <location>
        <begin position="1"/>
        <end position="24"/>
    </location>
</feature>